<name>D7DN14_METV0</name>
<accession>D7DN14</accession>
<keyword evidence="6" id="KW-1185">Reference proteome</keyword>
<reference evidence="6" key="1">
    <citation type="submission" date="2010-05" db="EMBL/GenBank/DDBJ databases">
        <title>Complete sequence of Methylotenera sp. 301.</title>
        <authorList>
            <person name="Lucas S."/>
            <person name="Copeland A."/>
            <person name="Lapidus A."/>
            <person name="Cheng J.-F."/>
            <person name="Bruce D."/>
            <person name="Goodwin L."/>
            <person name="Pitluck S."/>
            <person name="Clum A."/>
            <person name="Land M."/>
            <person name="Hauser L."/>
            <person name="Kyrpides N."/>
            <person name="Ivanova N."/>
            <person name="Chistoservova L."/>
            <person name="Kalyuzhnaya M."/>
            <person name="Woyke T."/>
        </authorList>
    </citation>
    <scope>NUCLEOTIDE SEQUENCE [LARGE SCALE GENOMIC DNA]</scope>
    <source>
        <strain evidence="6">301</strain>
    </source>
</reference>
<dbReference type="OrthoDB" id="9784703at2"/>
<evidence type="ECO:0000256" key="3">
    <source>
        <dbReference type="SAM" id="SignalP"/>
    </source>
</evidence>
<dbReference type="PROSITE" id="PS51257">
    <property type="entry name" value="PROKAR_LIPOPROTEIN"/>
    <property type="match status" value="1"/>
</dbReference>
<dbReference type="PANTHER" id="PTHR21666:SF270">
    <property type="entry name" value="MUREIN HYDROLASE ACTIVATOR ENVC"/>
    <property type="match status" value="1"/>
</dbReference>
<keyword evidence="1" id="KW-0175">Coiled coil</keyword>
<feature type="coiled-coil region" evidence="1">
    <location>
        <begin position="171"/>
        <end position="244"/>
    </location>
</feature>
<keyword evidence="3" id="KW-0732">Signal</keyword>
<dbReference type="RefSeq" id="WP_013147269.1">
    <property type="nucleotide sequence ID" value="NC_014207.1"/>
</dbReference>
<feature type="domain" description="M23ase beta-sheet core" evidence="4">
    <location>
        <begin position="323"/>
        <end position="416"/>
    </location>
</feature>
<feature type="signal peptide" evidence="3">
    <location>
        <begin position="1"/>
        <end position="28"/>
    </location>
</feature>
<dbReference type="InterPro" id="IPR011055">
    <property type="entry name" value="Dup_hybrid_motif"/>
</dbReference>
<evidence type="ECO:0000313" key="5">
    <source>
        <dbReference type="EMBL" id="ADI28953.1"/>
    </source>
</evidence>
<feature type="region of interest" description="Disordered" evidence="2">
    <location>
        <begin position="245"/>
        <end position="277"/>
    </location>
</feature>
<dbReference type="Gene3D" id="2.70.70.10">
    <property type="entry name" value="Glucose Permease (Domain IIA)"/>
    <property type="match status" value="1"/>
</dbReference>
<dbReference type="Gene3D" id="6.10.250.3150">
    <property type="match status" value="1"/>
</dbReference>
<protein>
    <submittedName>
        <fullName evidence="5">Peptidase M23</fullName>
    </submittedName>
</protein>
<dbReference type="SUPFAM" id="SSF51261">
    <property type="entry name" value="Duplicated hybrid motif"/>
    <property type="match status" value="1"/>
</dbReference>
<dbReference type="eggNOG" id="COG4942">
    <property type="taxonomic scope" value="Bacteria"/>
</dbReference>
<evidence type="ECO:0000256" key="1">
    <source>
        <dbReference type="SAM" id="Coils"/>
    </source>
</evidence>
<feature type="compositionally biased region" description="Low complexity" evidence="2">
    <location>
        <begin position="259"/>
        <end position="272"/>
    </location>
</feature>
<dbReference type="InterPro" id="IPR050570">
    <property type="entry name" value="Cell_wall_metabolism_enzyme"/>
</dbReference>
<evidence type="ECO:0000256" key="2">
    <source>
        <dbReference type="SAM" id="MobiDB-lite"/>
    </source>
</evidence>
<proteinExistence type="predicted"/>
<dbReference type="STRING" id="666681.M301_0569"/>
<dbReference type="KEGG" id="meh:M301_0569"/>
<gene>
    <name evidence="5" type="ordered locus">M301_0569</name>
</gene>
<dbReference type="Pfam" id="PF01551">
    <property type="entry name" value="Peptidase_M23"/>
    <property type="match status" value="1"/>
</dbReference>
<dbReference type="InterPro" id="IPR016047">
    <property type="entry name" value="M23ase_b-sheet_dom"/>
</dbReference>
<dbReference type="AlphaFoldDB" id="D7DN14"/>
<dbReference type="Proteomes" id="UP000000383">
    <property type="component" value="Chromosome"/>
</dbReference>
<feature type="coiled-coil region" evidence="1">
    <location>
        <begin position="31"/>
        <end position="86"/>
    </location>
</feature>
<organism evidence="5 6">
    <name type="scientific">Methylotenera versatilis (strain 301)</name>
    <dbReference type="NCBI Taxonomy" id="666681"/>
    <lineage>
        <taxon>Bacteria</taxon>
        <taxon>Pseudomonadati</taxon>
        <taxon>Pseudomonadota</taxon>
        <taxon>Betaproteobacteria</taxon>
        <taxon>Nitrosomonadales</taxon>
        <taxon>Methylophilaceae</taxon>
        <taxon>Methylotenera</taxon>
    </lineage>
</organism>
<dbReference type="EMBL" id="CP002056">
    <property type="protein sequence ID" value="ADI28953.1"/>
    <property type="molecule type" value="Genomic_DNA"/>
</dbReference>
<dbReference type="PANTHER" id="PTHR21666">
    <property type="entry name" value="PEPTIDASE-RELATED"/>
    <property type="match status" value="1"/>
</dbReference>
<reference evidence="5 6" key="2">
    <citation type="journal article" date="2011" name="J. Bacteriol.">
        <title>Genomes of three methylotrophs from a single niche uncover genetic and metabolic divergence of Methylophilaceae.</title>
        <authorList>
            <person name="Lapidus A."/>
            <person name="Clum A."/>
            <person name="Labutti K."/>
            <person name="Kaluzhnaya M.G."/>
            <person name="Lim S."/>
            <person name="Beck D.A."/>
            <person name="Glavina Del Rio T."/>
            <person name="Nolan M."/>
            <person name="Mavromatis K."/>
            <person name="Huntemann M."/>
            <person name="Lucas S."/>
            <person name="Lidstrom M.E."/>
            <person name="Ivanova N."/>
            <person name="Chistoserdova L."/>
        </authorList>
    </citation>
    <scope>NUCLEOTIDE SEQUENCE [LARGE SCALE GENOMIC DNA]</scope>
    <source>
        <strain evidence="5 6">301</strain>
    </source>
</reference>
<dbReference type="CDD" id="cd12797">
    <property type="entry name" value="M23_peptidase"/>
    <property type="match status" value="1"/>
</dbReference>
<sequence length="423" mass="47109" precursor="true">MKYKHFKTTLACTSLFVLMLACVPYANASKKEQSKQNLSDVQQRLEALKKELDNSQEAHKDAADALKESELAISEANKKLFEINQKQQQNKKTLSQLKSDSISTNQALTQQQNLLSSQLYQQYIHGQQSYLQMILQSENPSDIARDVQYFSYVAKARASLISKMQGNLNKISKLNDATASALKEVADLKQKQVDEKRALENQKQAKSKVVNNLSQQIAAQRTEIKKLTRDEKRLSELVERLAKIIPPTPKKARPKREPTATTNTAETPTNNKPPKEVLANNTEPSQEFSGTSFAALRGKLRLPVRGDVMNRFGSSREDSGISWKGLFIKANEGAEVKSVATGRVVFADWLRGFGNLIILDHGDGYMSLYGNNQAVLKQVGDSVRAGDVIASVGNSGGNQTNGLYYELRSQSRPFDPLSWSRVN</sequence>
<dbReference type="GO" id="GO:0004222">
    <property type="term" value="F:metalloendopeptidase activity"/>
    <property type="evidence" value="ECO:0007669"/>
    <property type="project" value="TreeGrafter"/>
</dbReference>
<dbReference type="FunFam" id="2.70.70.10:FF:000003">
    <property type="entry name" value="Murein hydrolase activator EnvC"/>
    <property type="match status" value="1"/>
</dbReference>
<evidence type="ECO:0000313" key="6">
    <source>
        <dbReference type="Proteomes" id="UP000000383"/>
    </source>
</evidence>
<dbReference type="HOGENOM" id="CLU_029425_4_0_4"/>
<evidence type="ECO:0000259" key="4">
    <source>
        <dbReference type="Pfam" id="PF01551"/>
    </source>
</evidence>
<feature type="chain" id="PRO_5003094839" evidence="3">
    <location>
        <begin position="29"/>
        <end position="423"/>
    </location>
</feature>